<dbReference type="InterPro" id="IPR036452">
    <property type="entry name" value="Ribo_hydro-like"/>
</dbReference>
<keyword evidence="1" id="KW-0378">Hydrolase</keyword>
<keyword evidence="2" id="KW-0326">Glycosidase</keyword>
<dbReference type="GO" id="GO:0006152">
    <property type="term" value="P:purine nucleoside catabolic process"/>
    <property type="evidence" value="ECO:0007669"/>
    <property type="project" value="TreeGrafter"/>
</dbReference>
<comment type="caution">
    <text evidence="4">The sequence shown here is derived from an EMBL/GenBank/DDBJ whole genome shotgun (WGS) entry which is preliminary data.</text>
</comment>
<dbReference type="Pfam" id="PF01156">
    <property type="entry name" value="IU_nuc_hydro"/>
    <property type="match status" value="1"/>
</dbReference>
<dbReference type="SUPFAM" id="SSF53590">
    <property type="entry name" value="Nucleoside hydrolase"/>
    <property type="match status" value="1"/>
</dbReference>
<name>A0A2M7E8G1_9BACT</name>
<dbReference type="InterPro" id="IPR001910">
    <property type="entry name" value="Inosine/uridine_hydrolase_dom"/>
</dbReference>
<dbReference type="Gene3D" id="3.90.245.10">
    <property type="entry name" value="Ribonucleoside hydrolase-like"/>
    <property type="match status" value="1"/>
</dbReference>
<dbReference type="PANTHER" id="PTHR12304:SF4">
    <property type="entry name" value="URIDINE NUCLEOSIDASE"/>
    <property type="match status" value="1"/>
</dbReference>
<reference evidence="5" key="1">
    <citation type="submission" date="2017-09" db="EMBL/GenBank/DDBJ databases">
        <title>Depth-based differentiation of microbial function through sediment-hosted aquifers and enrichment of novel symbionts in the deep terrestrial subsurface.</title>
        <authorList>
            <person name="Probst A.J."/>
            <person name="Ladd B."/>
            <person name="Jarett J.K."/>
            <person name="Geller-Mcgrath D.E."/>
            <person name="Sieber C.M.K."/>
            <person name="Emerson J.B."/>
            <person name="Anantharaman K."/>
            <person name="Thomas B.C."/>
            <person name="Malmstrom R."/>
            <person name="Stieglmeier M."/>
            <person name="Klingl A."/>
            <person name="Woyke T."/>
            <person name="Ryan C.M."/>
            <person name="Banfield J.F."/>
        </authorList>
    </citation>
    <scope>NUCLEOTIDE SEQUENCE [LARGE SCALE GENOMIC DNA]</scope>
</reference>
<dbReference type="GO" id="GO:0005829">
    <property type="term" value="C:cytosol"/>
    <property type="evidence" value="ECO:0007669"/>
    <property type="project" value="TreeGrafter"/>
</dbReference>
<dbReference type="PANTHER" id="PTHR12304">
    <property type="entry name" value="INOSINE-URIDINE PREFERRING NUCLEOSIDE HYDROLASE"/>
    <property type="match status" value="1"/>
</dbReference>
<protein>
    <recommendedName>
        <fullName evidence="3">Inosine/uridine-preferring nucleoside hydrolase domain-containing protein</fullName>
    </recommendedName>
</protein>
<dbReference type="AlphaFoldDB" id="A0A2M7E8G1"/>
<accession>A0A2M7E8G1</accession>
<dbReference type="Proteomes" id="UP000228886">
    <property type="component" value="Unassembled WGS sequence"/>
</dbReference>
<organism evidence="4 5">
    <name type="scientific">bacterium (Candidatus Ratteibacteria) CG01_land_8_20_14_3_00_40_19</name>
    <dbReference type="NCBI Taxonomy" id="2014290"/>
    <lineage>
        <taxon>Bacteria</taxon>
        <taxon>Candidatus Ratteibacteria</taxon>
    </lineage>
</organism>
<gene>
    <name evidence="4" type="ORF">COS11_04305</name>
</gene>
<evidence type="ECO:0000256" key="1">
    <source>
        <dbReference type="ARBA" id="ARBA00022801"/>
    </source>
</evidence>
<evidence type="ECO:0000259" key="3">
    <source>
        <dbReference type="Pfam" id="PF01156"/>
    </source>
</evidence>
<dbReference type="InterPro" id="IPR023186">
    <property type="entry name" value="IUNH"/>
</dbReference>
<proteinExistence type="predicted"/>
<dbReference type="GO" id="GO:0008477">
    <property type="term" value="F:purine nucleosidase activity"/>
    <property type="evidence" value="ECO:0007669"/>
    <property type="project" value="TreeGrafter"/>
</dbReference>
<feature type="domain" description="Inosine/uridine-preferring nucleoside hydrolase" evidence="3">
    <location>
        <begin position="5"/>
        <end position="304"/>
    </location>
</feature>
<evidence type="ECO:0000256" key="2">
    <source>
        <dbReference type="ARBA" id="ARBA00023295"/>
    </source>
</evidence>
<sequence length="314" mass="34546">MVQKIILDTDIGDDIDDAYALALVLASPEVELLGITTVFANTCARGRQAQTLLKIAGREEIPVAAGCGAVISPRIIYGEKNLNYKKRPVQSATFWYLNNVRPHQYDSCLPEAELPALYKDHAVKFLIDTLLVGDGKIIPVTIGAMTNLAMALIIEPKIALKIPRIVSMAGAFDRHLSEWNIRCDPIAAAVVFNSGIPMTVVGLDVTTKCIFNQEHLNRLKACNRPIAENLSKATKLWSGKYPVLHDPLAIATIFKPDLVETKNGTVSVELNGNKTYGFTIFKEAEEEKPGPHDICVAVKSKEFLELWLGRVLQL</sequence>
<evidence type="ECO:0000313" key="4">
    <source>
        <dbReference type="EMBL" id="PIV64030.1"/>
    </source>
</evidence>
<dbReference type="EMBL" id="PETL01000210">
    <property type="protein sequence ID" value="PIV64030.1"/>
    <property type="molecule type" value="Genomic_DNA"/>
</dbReference>
<evidence type="ECO:0000313" key="5">
    <source>
        <dbReference type="Proteomes" id="UP000228886"/>
    </source>
</evidence>